<gene>
    <name evidence="2" type="ORF">CAL25_06550</name>
</gene>
<proteinExistence type="predicted"/>
<evidence type="ECO:0000313" key="3">
    <source>
        <dbReference type="Proteomes" id="UP000216913"/>
    </source>
</evidence>
<dbReference type="Proteomes" id="UP000216913">
    <property type="component" value="Unassembled WGS sequence"/>
</dbReference>
<dbReference type="SUPFAM" id="SSF53850">
    <property type="entry name" value="Periplasmic binding protein-like II"/>
    <property type="match status" value="1"/>
</dbReference>
<protein>
    <recommendedName>
        <fullName evidence="4">ABC transporter substrate-binding protein</fullName>
    </recommendedName>
</protein>
<dbReference type="EMBL" id="NEVP01000004">
    <property type="protein sequence ID" value="OZI53628.1"/>
    <property type="molecule type" value="Genomic_DNA"/>
</dbReference>
<comment type="caution">
    <text evidence="2">The sequence shown here is derived from an EMBL/GenBank/DDBJ whole genome shotgun (WGS) entry which is preliminary data.</text>
</comment>
<dbReference type="GO" id="GO:0030976">
    <property type="term" value="F:thiamine pyrophosphate binding"/>
    <property type="evidence" value="ECO:0007669"/>
    <property type="project" value="TreeGrafter"/>
</dbReference>
<evidence type="ECO:0008006" key="4">
    <source>
        <dbReference type="Google" id="ProtNLM"/>
    </source>
</evidence>
<dbReference type="PANTHER" id="PTHR30006:SF2">
    <property type="entry name" value="ABC TRANSPORTER SUBSTRATE-BINDING PROTEIN"/>
    <property type="match status" value="1"/>
</dbReference>
<dbReference type="AlphaFoldDB" id="A0A261TVB1"/>
<dbReference type="GO" id="GO:0030975">
    <property type="term" value="F:thiamine binding"/>
    <property type="evidence" value="ECO:0007669"/>
    <property type="project" value="TreeGrafter"/>
</dbReference>
<dbReference type="InterPro" id="IPR006059">
    <property type="entry name" value="SBP"/>
</dbReference>
<accession>A0A261TVB1</accession>
<dbReference type="OrthoDB" id="305758at2"/>
<name>A0A261TVB1_9BORD</name>
<dbReference type="GO" id="GO:0030288">
    <property type="term" value="C:outer membrane-bounded periplasmic space"/>
    <property type="evidence" value="ECO:0007669"/>
    <property type="project" value="TreeGrafter"/>
</dbReference>
<keyword evidence="1" id="KW-0732">Signal</keyword>
<dbReference type="CDD" id="cd13589">
    <property type="entry name" value="PBP2_polyamine_RpCGA009"/>
    <property type="match status" value="1"/>
</dbReference>
<evidence type="ECO:0000313" key="2">
    <source>
        <dbReference type="EMBL" id="OZI53628.1"/>
    </source>
</evidence>
<organism evidence="2 3">
    <name type="scientific">Bordetella genomosp. 5</name>
    <dbReference type="NCBI Taxonomy" id="1395608"/>
    <lineage>
        <taxon>Bacteria</taxon>
        <taxon>Pseudomonadati</taxon>
        <taxon>Pseudomonadota</taxon>
        <taxon>Betaproteobacteria</taxon>
        <taxon>Burkholderiales</taxon>
        <taxon>Alcaligenaceae</taxon>
        <taxon>Bordetella</taxon>
    </lineage>
</organism>
<dbReference type="PANTHER" id="PTHR30006">
    <property type="entry name" value="THIAMINE-BINDING PERIPLASMIC PROTEIN-RELATED"/>
    <property type="match status" value="1"/>
</dbReference>
<dbReference type="Pfam" id="PF13416">
    <property type="entry name" value="SBP_bac_8"/>
    <property type="match status" value="1"/>
</dbReference>
<dbReference type="Gene3D" id="3.40.190.10">
    <property type="entry name" value="Periplasmic binding protein-like II"/>
    <property type="match status" value="2"/>
</dbReference>
<reference evidence="2 3" key="1">
    <citation type="submission" date="2017-05" db="EMBL/GenBank/DDBJ databases">
        <title>Complete and WGS of Bordetella genogroups.</title>
        <authorList>
            <person name="Spilker T."/>
            <person name="LiPuma J."/>
        </authorList>
    </citation>
    <scope>NUCLEOTIDE SEQUENCE [LARGE SCALE GENOMIC DNA]</scope>
    <source>
        <strain evidence="2 3">AU10456</strain>
    </source>
</reference>
<evidence type="ECO:0000256" key="1">
    <source>
        <dbReference type="ARBA" id="ARBA00022729"/>
    </source>
</evidence>
<sequence length="375" mass="40190">MTHTKFLSYAAPKNPVSRIQESPKEIAMCGHFLKRGVLVAAFAACTAAPAHANETLTLAWQGGSREQLMREHVIPMFEAKHPVKISYVAMVSTKLLARLRAQKSNQDIDVALMDDGPLYQAGAEGVCSSSTPKYSSDLYSVANMDSANAVGVGVVATGIEYNTKTFESRGWAAPTSWKDLEDPKFKGQLGLLSISNTFGLHTLMMMSAANGGSAPGYDAGFKALSERVTPNVQAFVESSGTLSAAFQSGEIAIGVNSNGRTQALAATGFPVAFVYPKEGAVATVVGACVVEKPKPSKYAVEFVKFLLAPEIQALMAEKEGLSPVNKATQLSAKTKEMIPAGETAMAALVVPNWVELNKERNNLARRWAREVERKR</sequence>
<dbReference type="GO" id="GO:0015888">
    <property type="term" value="P:thiamine transport"/>
    <property type="evidence" value="ECO:0007669"/>
    <property type="project" value="TreeGrafter"/>
</dbReference>
<keyword evidence="3" id="KW-1185">Reference proteome</keyword>